<evidence type="ECO:0000313" key="2">
    <source>
        <dbReference type="EMBL" id="GGC86558.1"/>
    </source>
</evidence>
<comment type="caution">
    <text evidence="2">The sequence shown here is derived from an EMBL/GenBank/DDBJ whole genome shotgun (WGS) entry which is preliminary data.</text>
</comment>
<keyword evidence="3" id="KW-1185">Reference proteome</keyword>
<gene>
    <name evidence="2" type="ORF">GCM10011396_37320</name>
</gene>
<keyword evidence="1" id="KW-0812">Transmembrane</keyword>
<reference evidence="2" key="2">
    <citation type="submission" date="2020-09" db="EMBL/GenBank/DDBJ databases">
        <authorList>
            <person name="Sun Q."/>
            <person name="Zhou Y."/>
        </authorList>
    </citation>
    <scope>NUCLEOTIDE SEQUENCE</scope>
    <source>
        <strain evidence="2">CGMCC 1.10998</strain>
    </source>
</reference>
<dbReference type="Proteomes" id="UP000637423">
    <property type="component" value="Unassembled WGS sequence"/>
</dbReference>
<feature type="transmembrane region" description="Helical" evidence="1">
    <location>
        <begin position="245"/>
        <end position="266"/>
    </location>
</feature>
<keyword evidence="1" id="KW-1133">Transmembrane helix</keyword>
<dbReference type="AlphaFoldDB" id="A0A916XNE1"/>
<evidence type="ECO:0000313" key="3">
    <source>
        <dbReference type="Proteomes" id="UP000637423"/>
    </source>
</evidence>
<reference evidence="2" key="1">
    <citation type="journal article" date="2014" name="Int. J. Syst. Evol. Microbiol.">
        <title>Complete genome sequence of Corynebacterium casei LMG S-19264T (=DSM 44701T), isolated from a smear-ripened cheese.</title>
        <authorList>
            <consortium name="US DOE Joint Genome Institute (JGI-PGF)"/>
            <person name="Walter F."/>
            <person name="Albersmeier A."/>
            <person name="Kalinowski J."/>
            <person name="Ruckert C."/>
        </authorList>
    </citation>
    <scope>NUCLEOTIDE SEQUENCE</scope>
    <source>
        <strain evidence="2">CGMCC 1.10998</strain>
    </source>
</reference>
<dbReference type="Pfam" id="PF22564">
    <property type="entry name" value="HAAS"/>
    <property type="match status" value="1"/>
</dbReference>
<sequence>MNKTEYMNALKQALDGLPAETIEETMWTYERKFVDAMVEGRSEEDIAAGLPQPGLVAAQKRAGVHYQEVKKDFSVGNVAGLFVSLIGLAVFNLFMIIPATVYFCLLFASYVSALAFYGAGIGITAASISGVDNFNFDIPSHHQVVINESGIKAHRGGRNSVHVDIGPSGIMVDEDESVVVLPADSVPASQASSAASNAAGTAASVVASAPASAVVAASANSADEKAKIHVKVGNRVSAHHIWKGLGLLLGGIALFLFSLCMTRYTFIGFKHYLQWNISLLRMPMLARAA</sequence>
<dbReference type="EMBL" id="BMED01000004">
    <property type="protein sequence ID" value="GGC86558.1"/>
    <property type="molecule type" value="Genomic_DNA"/>
</dbReference>
<feature type="transmembrane region" description="Helical" evidence="1">
    <location>
        <begin position="100"/>
        <end position="119"/>
    </location>
</feature>
<evidence type="ECO:0008006" key="4">
    <source>
        <dbReference type="Google" id="ProtNLM"/>
    </source>
</evidence>
<accession>A0A916XNE1</accession>
<dbReference type="RefSeq" id="WP_188567641.1">
    <property type="nucleotide sequence ID" value="NZ_BMED01000004.1"/>
</dbReference>
<evidence type="ECO:0000256" key="1">
    <source>
        <dbReference type="SAM" id="Phobius"/>
    </source>
</evidence>
<name>A0A916XNE1_9BURK</name>
<proteinExistence type="predicted"/>
<feature type="transmembrane region" description="Helical" evidence="1">
    <location>
        <begin position="75"/>
        <end position="94"/>
    </location>
</feature>
<protein>
    <recommendedName>
        <fullName evidence="4">DUF1700 domain-containing protein</fullName>
    </recommendedName>
</protein>
<keyword evidence="1" id="KW-0472">Membrane</keyword>
<organism evidence="2 3">
    <name type="scientific">Undibacterium terreum</name>
    <dbReference type="NCBI Taxonomy" id="1224302"/>
    <lineage>
        <taxon>Bacteria</taxon>
        <taxon>Pseudomonadati</taxon>
        <taxon>Pseudomonadota</taxon>
        <taxon>Betaproteobacteria</taxon>
        <taxon>Burkholderiales</taxon>
        <taxon>Oxalobacteraceae</taxon>
        <taxon>Undibacterium</taxon>
    </lineage>
</organism>